<feature type="transmembrane region" description="Helical" evidence="2">
    <location>
        <begin position="157"/>
        <end position="179"/>
    </location>
</feature>
<feature type="compositionally biased region" description="Low complexity" evidence="1">
    <location>
        <begin position="402"/>
        <end position="415"/>
    </location>
</feature>
<dbReference type="EMBL" id="CAJVPS010001501">
    <property type="protein sequence ID" value="CAG8540530.1"/>
    <property type="molecule type" value="Genomic_DNA"/>
</dbReference>
<name>A0A9N9ARZ0_9GLOM</name>
<accession>A0A9N9ARZ0</accession>
<feature type="transmembrane region" description="Helical" evidence="2">
    <location>
        <begin position="200"/>
        <end position="221"/>
    </location>
</feature>
<feature type="region of interest" description="Disordered" evidence="1">
    <location>
        <begin position="400"/>
        <end position="430"/>
    </location>
</feature>
<feature type="transmembrane region" description="Helical" evidence="2">
    <location>
        <begin position="78"/>
        <end position="98"/>
    </location>
</feature>
<organism evidence="3 4">
    <name type="scientific">Ambispora leptoticha</name>
    <dbReference type="NCBI Taxonomy" id="144679"/>
    <lineage>
        <taxon>Eukaryota</taxon>
        <taxon>Fungi</taxon>
        <taxon>Fungi incertae sedis</taxon>
        <taxon>Mucoromycota</taxon>
        <taxon>Glomeromycotina</taxon>
        <taxon>Glomeromycetes</taxon>
        <taxon>Archaeosporales</taxon>
        <taxon>Ambisporaceae</taxon>
        <taxon>Ambispora</taxon>
    </lineage>
</organism>
<keyword evidence="4" id="KW-1185">Reference proteome</keyword>
<evidence type="ECO:0000256" key="2">
    <source>
        <dbReference type="SAM" id="Phobius"/>
    </source>
</evidence>
<keyword evidence="2" id="KW-1133">Transmembrane helix</keyword>
<dbReference type="AlphaFoldDB" id="A0A9N9ARZ0"/>
<feature type="transmembrane region" description="Helical" evidence="2">
    <location>
        <begin position="110"/>
        <end position="130"/>
    </location>
</feature>
<comment type="caution">
    <text evidence="3">The sequence shown here is derived from an EMBL/GenBank/DDBJ whole genome shotgun (WGS) entry which is preliminary data.</text>
</comment>
<evidence type="ECO:0000313" key="4">
    <source>
        <dbReference type="Proteomes" id="UP000789508"/>
    </source>
</evidence>
<keyword evidence="2" id="KW-0472">Membrane</keyword>
<evidence type="ECO:0000313" key="3">
    <source>
        <dbReference type="EMBL" id="CAG8540530.1"/>
    </source>
</evidence>
<feature type="transmembrane region" description="Helical" evidence="2">
    <location>
        <begin position="13"/>
        <end position="35"/>
    </location>
</feature>
<reference evidence="3" key="1">
    <citation type="submission" date="2021-06" db="EMBL/GenBank/DDBJ databases">
        <authorList>
            <person name="Kallberg Y."/>
            <person name="Tangrot J."/>
            <person name="Rosling A."/>
        </authorList>
    </citation>
    <scope>NUCLEOTIDE SEQUENCE</scope>
    <source>
        <strain evidence="3">FL130A</strain>
    </source>
</reference>
<evidence type="ECO:0000256" key="1">
    <source>
        <dbReference type="SAM" id="MobiDB-lite"/>
    </source>
</evidence>
<gene>
    <name evidence="3" type="ORF">ALEPTO_LOCUS5387</name>
</gene>
<dbReference type="Proteomes" id="UP000789508">
    <property type="component" value="Unassembled WGS sequence"/>
</dbReference>
<feature type="transmembrane region" description="Helical" evidence="2">
    <location>
        <begin position="47"/>
        <end position="66"/>
    </location>
</feature>
<feature type="transmembrane region" description="Helical" evidence="2">
    <location>
        <begin position="233"/>
        <end position="251"/>
    </location>
</feature>
<protein>
    <submittedName>
        <fullName evidence="3">5850_t:CDS:1</fullName>
    </submittedName>
</protein>
<keyword evidence="2" id="KW-0812">Transmembrane</keyword>
<proteinExistence type="predicted"/>
<dbReference type="OrthoDB" id="2416917at2759"/>
<sequence>MTLNTTQKTYAQFFLWGTWAMVYFHNTFVSIAYYHARKANISNLIKIIFNFSGFVKVVLQIVKSLATDVNDDVCLAEGYITNIATVLFRLSLSAFLLWRVRQIEYKRSDSIIGFALFFCTGVLQFTRAFLYKLTSVHSVGTYICTSPVSDAVVNLQWTFLAIDFAIDIFVTIRLVQVLGKANNNAKHVASNMRRPHKRTLFTAVLYWNFLRLFITISYHVVSAVYAKMFQIDGLTITYVFTFIYLSMSYLITADAEIVRVIEGRGPTVNGKTVVSEKPSFNKGNKNTGGQTSTFDISTKDSHDFTSTQLSTASQNTQKIGKNTVVVSSMKRVSFFEWAKSVAGKRTDKNETHNSTEDDSIEEIRPEVNDEVDPELGLCGNAETNVNLANRSELDANRISDHSLTTTVTESTVSSTDMNNESKHNSIGNAL</sequence>